<organism evidence="2 3">
    <name type="scientific">Tagetes erecta</name>
    <name type="common">African marigold</name>
    <dbReference type="NCBI Taxonomy" id="13708"/>
    <lineage>
        <taxon>Eukaryota</taxon>
        <taxon>Viridiplantae</taxon>
        <taxon>Streptophyta</taxon>
        <taxon>Embryophyta</taxon>
        <taxon>Tracheophyta</taxon>
        <taxon>Spermatophyta</taxon>
        <taxon>Magnoliopsida</taxon>
        <taxon>eudicotyledons</taxon>
        <taxon>Gunneridae</taxon>
        <taxon>Pentapetalae</taxon>
        <taxon>asterids</taxon>
        <taxon>campanulids</taxon>
        <taxon>Asterales</taxon>
        <taxon>Asteraceae</taxon>
        <taxon>Asteroideae</taxon>
        <taxon>Heliantheae alliance</taxon>
        <taxon>Tageteae</taxon>
        <taxon>Tagetes</taxon>
    </lineage>
</organism>
<dbReference type="AlphaFoldDB" id="A0AAD8NJ33"/>
<dbReference type="InterPro" id="IPR003676">
    <property type="entry name" value="SAUR_fam"/>
</dbReference>
<sequence length="136" mass="15411">MNLIFRKCKTLSTQLGPRSTSSTSSEHQRRSADTGAIMWKDNATINYSGGEQHNKGTVFVGSNRKRYVIDFKFLNHPLVKALIKKSSSGDDDDNAMLVINCEVVLFDHLLWMLDQDTDLNLSSDSLDELADLYYLY</sequence>
<dbReference type="GO" id="GO:0009733">
    <property type="term" value="P:response to auxin"/>
    <property type="evidence" value="ECO:0007669"/>
    <property type="project" value="InterPro"/>
</dbReference>
<comment type="similarity">
    <text evidence="1">Belongs to the ARG7 family.</text>
</comment>
<keyword evidence="3" id="KW-1185">Reference proteome</keyword>
<protein>
    <submittedName>
        <fullName evidence="2">Uncharacterized protein</fullName>
    </submittedName>
</protein>
<evidence type="ECO:0000313" key="2">
    <source>
        <dbReference type="EMBL" id="KAK1417960.1"/>
    </source>
</evidence>
<accession>A0AAD8NJ33</accession>
<dbReference type="Proteomes" id="UP001229421">
    <property type="component" value="Unassembled WGS sequence"/>
</dbReference>
<dbReference type="EMBL" id="JAUHHV010000007">
    <property type="protein sequence ID" value="KAK1417960.1"/>
    <property type="molecule type" value="Genomic_DNA"/>
</dbReference>
<dbReference type="PANTHER" id="PTHR35296">
    <property type="entry name" value="EXPRESSED PROTEIN"/>
    <property type="match status" value="1"/>
</dbReference>
<name>A0AAD8NJ33_TARER</name>
<evidence type="ECO:0000256" key="1">
    <source>
        <dbReference type="ARBA" id="ARBA00006974"/>
    </source>
</evidence>
<comment type="caution">
    <text evidence="2">The sequence shown here is derived from an EMBL/GenBank/DDBJ whole genome shotgun (WGS) entry which is preliminary data.</text>
</comment>
<evidence type="ECO:0000313" key="3">
    <source>
        <dbReference type="Proteomes" id="UP001229421"/>
    </source>
</evidence>
<dbReference type="PANTHER" id="PTHR35296:SF8">
    <property type="entry name" value="SMALL AUXIN-UP RNA-RELATED"/>
    <property type="match status" value="1"/>
</dbReference>
<dbReference type="Pfam" id="PF02519">
    <property type="entry name" value="Auxin_inducible"/>
    <property type="match status" value="1"/>
</dbReference>
<gene>
    <name evidence="2" type="ORF">QVD17_27096</name>
</gene>
<proteinExistence type="inferred from homology"/>
<reference evidence="2" key="1">
    <citation type="journal article" date="2023" name="bioRxiv">
        <title>Improved chromosome-level genome assembly for marigold (Tagetes erecta).</title>
        <authorList>
            <person name="Jiang F."/>
            <person name="Yuan L."/>
            <person name="Wang S."/>
            <person name="Wang H."/>
            <person name="Xu D."/>
            <person name="Wang A."/>
            <person name="Fan W."/>
        </authorList>
    </citation>
    <scope>NUCLEOTIDE SEQUENCE</scope>
    <source>
        <strain evidence="2">WSJ</strain>
        <tissue evidence="2">Leaf</tissue>
    </source>
</reference>